<reference evidence="7" key="1">
    <citation type="submission" date="2012-12" db="EMBL/GenBank/DDBJ databases">
        <authorList>
            <person name="Hellsten U."/>
            <person name="Grimwood J."/>
            <person name="Chapman J.A."/>
            <person name="Shapiro H."/>
            <person name="Aerts A."/>
            <person name="Otillar R.P."/>
            <person name="Terry A.Y."/>
            <person name="Boore J.L."/>
            <person name="Simakov O."/>
            <person name="Marletaz F."/>
            <person name="Cho S.-J."/>
            <person name="Edsinger-Gonzales E."/>
            <person name="Havlak P."/>
            <person name="Kuo D.-H."/>
            <person name="Larsson T."/>
            <person name="Lv J."/>
            <person name="Arendt D."/>
            <person name="Savage R."/>
            <person name="Osoegawa K."/>
            <person name="de Jong P."/>
            <person name="Lindberg D.R."/>
            <person name="Seaver E.C."/>
            <person name="Weisblat D.A."/>
            <person name="Putnam N.H."/>
            <person name="Grigoriev I.V."/>
            <person name="Rokhsar D.S."/>
        </authorList>
    </citation>
    <scope>NUCLEOTIDE SEQUENCE</scope>
    <source>
        <strain evidence="7">I ESC-2004</strain>
    </source>
</reference>
<dbReference type="Pfam" id="PF12874">
    <property type="entry name" value="zf-met"/>
    <property type="match status" value="1"/>
</dbReference>
<dbReference type="CDD" id="cd00174">
    <property type="entry name" value="SH3"/>
    <property type="match status" value="1"/>
</dbReference>
<dbReference type="Gene3D" id="3.30.160.60">
    <property type="entry name" value="Classic Zinc Finger"/>
    <property type="match status" value="1"/>
</dbReference>
<dbReference type="InterPro" id="IPR013087">
    <property type="entry name" value="Znf_C2H2_type"/>
</dbReference>
<feature type="compositionally biased region" description="Polar residues" evidence="3">
    <location>
        <begin position="27"/>
        <end position="37"/>
    </location>
</feature>
<dbReference type="SUPFAM" id="SSF57667">
    <property type="entry name" value="beta-beta-alpha zinc fingers"/>
    <property type="match status" value="1"/>
</dbReference>
<evidence type="ECO:0000313" key="7">
    <source>
        <dbReference type="Proteomes" id="UP000014760"/>
    </source>
</evidence>
<evidence type="ECO:0000256" key="2">
    <source>
        <dbReference type="PROSITE-ProRule" id="PRU00192"/>
    </source>
</evidence>
<dbReference type="GO" id="GO:0003676">
    <property type="term" value="F:nucleic acid binding"/>
    <property type="evidence" value="ECO:0007669"/>
    <property type="project" value="InterPro"/>
</dbReference>
<dbReference type="Gene3D" id="2.30.30.40">
    <property type="entry name" value="SH3 Domains"/>
    <property type="match status" value="1"/>
</dbReference>
<evidence type="ECO:0000256" key="1">
    <source>
        <dbReference type="ARBA" id="ARBA00022443"/>
    </source>
</evidence>
<dbReference type="SUPFAM" id="SSF50044">
    <property type="entry name" value="SH3-domain"/>
    <property type="match status" value="1"/>
</dbReference>
<evidence type="ECO:0000313" key="5">
    <source>
        <dbReference type="EMBL" id="ELU11287.1"/>
    </source>
</evidence>
<dbReference type="EMBL" id="AMQN01005784">
    <property type="status" value="NOT_ANNOTATED_CDS"/>
    <property type="molecule type" value="Genomic_DNA"/>
</dbReference>
<reference evidence="5 7" key="2">
    <citation type="journal article" date="2013" name="Nature">
        <title>Insights into bilaterian evolution from three spiralian genomes.</title>
        <authorList>
            <person name="Simakov O."/>
            <person name="Marletaz F."/>
            <person name="Cho S.J."/>
            <person name="Edsinger-Gonzales E."/>
            <person name="Havlak P."/>
            <person name="Hellsten U."/>
            <person name="Kuo D.H."/>
            <person name="Larsson T."/>
            <person name="Lv J."/>
            <person name="Arendt D."/>
            <person name="Savage R."/>
            <person name="Osoegawa K."/>
            <person name="de Jong P."/>
            <person name="Grimwood J."/>
            <person name="Chapman J.A."/>
            <person name="Shapiro H."/>
            <person name="Aerts A."/>
            <person name="Otillar R.P."/>
            <person name="Terry A.Y."/>
            <person name="Boore J.L."/>
            <person name="Grigoriev I.V."/>
            <person name="Lindberg D.R."/>
            <person name="Seaver E.C."/>
            <person name="Weisblat D.A."/>
            <person name="Putnam N.H."/>
            <person name="Rokhsar D.S."/>
        </authorList>
    </citation>
    <scope>NUCLEOTIDE SEQUENCE</scope>
    <source>
        <strain evidence="5 7">I ESC-2004</strain>
    </source>
</reference>
<accession>R7UYE5</accession>
<dbReference type="OMA" id="KPYQAHM"/>
<dbReference type="EnsemblMetazoa" id="CapteT226089">
    <property type="protein sequence ID" value="CapteP226089"/>
    <property type="gene ID" value="CapteG226089"/>
</dbReference>
<dbReference type="EMBL" id="KB296812">
    <property type="protein sequence ID" value="ELU11287.1"/>
    <property type="molecule type" value="Genomic_DNA"/>
</dbReference>
<protein>
    <recommendedName>
        <fullName evidence="4">SH3 domain-containing protein</fullName>
    </recommendedName>
</protein>
<dbReference type="AlphaFoldDB" id="R7UYE5"/>
<dbReference type="Pfam" id="PF00018">
    <property type="entry name" value="SH3_1"/>
    <property type="match status" value="1"/>
</dbReference>
<dbReference type="InterPro" id="IPR003604">
    <property type="entry name" value="Matrin/U1-like-C_Znf_C2H2"/>
</dbReference>
<dbReference type="PROSITE" id="PS50002">
    <property type="entry name" value="SH3"/>
    <property type="match status" value="1"/>
</dbReference>
<reference evidence="6" key="3">
    <citation type="submission" date="2015-06" db="UniProtKB">
        <authorList>
            <consortium name="EnsemblMetazoa"/>
        </authorList>
    </citation>
    <scope>IDENTIFICATION</scope>
</reference>
<dbReference type="Proteomes" id="UP000014760">
    <property type="component" value="Unassembled WGS sequence"/>
</dbReference>
<dbReference type="InterPro" id="IPR001452">
    <property type="entry name" value="SH3_domain"/>
</dbReference>
<feature type="domain" description="SH3" evidence="4">
    <location>
        <begin position="47"/>
        <end position="113"/>
    </location>
</feature>
<dbReference type="OrthoDB" id="5971719at2759"/>
<sequence length="197" mass="21997">MAPGQLQGCGRGVFGLKSWEPIRRNVGSASSKGTSVTAPPPAPAKKSMKQRMVAKFSYKANHDSPLGEELDAKQGQKMFFIEPHPENDHWWLAEDDDGNRGFVPASYMLVLEVKENGLPWLKNQEEEVPPVTPSGPFKAYKSTYEHSDLKKEGLAPSTREYFCDVCEKQLNGPQPYRAHMASKSHREAVEEAKMYAS</sequence>
<dbReference type="HOGENOM" id="CLU_1220966_0_0_1"/>
<gene>
    <name evidence="5" type="ORF">CAPTEDRAFT_226089</name>
</gene>
<dbReference type="InterPro" id="IPR036236">
    <property type="entry name" value="Znf_C2H2_sf"/>
</dbReference>
<dbReference type="PROSITE" id="PS00028">
    <property type="entry name" value="ZINC_FINGER_C2H2_1"/>
    <property type="match status" value="1"/>
</dbReference>
<keyword evidence="7" id="KW-1185">Reference proteome</keyword>
<evidence type="ECO:0000256" key="3">
    <source>
        <dbReference type="SAM" id="MobiDB-lite"/>
    </source>
</evidence>
<dbReference type="SMART" id="SM00326">
    <property type="entry name" value="SH3"/>
    <property type="match status" value="1"/>
</dbReference>
<organism evidence="5">
    <name type="scientific">Capitella teleta</name>
    <name type="common">Polychaete worm</name>
    <dbReference type="NCBI Taxonomy" id="283909"/>
    <lineage>
        <taxon>Eukaryota</taxon>
        <taxon>Metazoa</taxon>
        <taxon>Spiralia</taxon>
        <taxon>Lophotrochozoa</taxon>
        <taxon>Annelida</taxon>
        <taxon>Polychaeta</taxon>
        <taxon>Sedentaria</taxon>
        <taxon>Scolecida</taxon>
        <taxon>Capitellidae</taxon>
        <taxon>Capitella</taxon>
    </lineage>
</organism>
<name>R7UYE5_CAPTE</name>
<keyword evidence="1 2" id="KW-0728">SH3 domain</keyword>
<dbReference type="InterPro" id="IPR036028">
    <property type="entry name" value="SH3-like_dom_sf"/>
</dbReference>
<evidence type="ECO:0000259" key="4">
    <source>
        <dbReference type="PROSITE" id="PS50002"/>
    </source>
</evidence>
<dbReference type="GO" id="GO:0008270">
    <property type="term" value="F:zinc ion binding"/>
    <property type="evidence" value="ECO:0007669"/>
    <property type="project" value="InterPro"/>
</dbReference>
<dbReference type="SMART" id="SM00451">
    <property type="entry name" value="ZnF_U1"/>
    <property type="match status" value="1"/>
</dbReference>
<feature type="region of interest" description="Disordered" evidence="3">
    <location>
        <begin position="25"/>
        <end position="47"/>
    </location>
</feature>
<evidence type="ECO:0000313" key="6">
    <source>
        <dbReference type="EnsemblMetazoa" id="CapteP226089"/>
    </source>
</evidence>
<proteinExistence type="predicted"/>